<dbReference type="KEGG" id="scn:Solca_3378"/>
<evidence type="ECO:0000259" key="2">
    <source>
        <dbReference type="Pfam" id="PF13369"/>
    </source>
</evidence>
<dbReference type="RefSeq" id="WP_014681608.1">
    <property type="nucleotide sequence ID" value="NC_017770.1"/>
</dbReference>
<evidence type="ECO:0000313" key="4">
    <source>
        <dbReference type="Proteomes" id="UP000007590"/>
    </source>
</evidence>
<sequence length="306" mass="35701">MSYIDMGNTLRGDEFMIDRNELTSLVKLLDDPDEHVFEHIKSRLVSLGPEIIDFLEDVWQQSLDALLQERIENIIHKIQFNEVKKELNLWLLGGAFDLLSGILAVNKYQYPDLDEQKIINQIDTIKRDTWLQLGYEMSPLEKVKVLNHVFFHIHGFSGNTVNHQDPQNSYINLVLESKRGNQISLAIIYSLVAQKLDIPIYGVNLPQHFILAYVDEQERLLPGFEAVNGVIFYINPFNKGFIFGRKDVDFFLKQLKLPQRDEYYEPCSNIEIIKRVFRNLISSYNKLGYLDKVEELEELLQVVESH</sequence>
<organism evidence="3 4">
    <name type="scientific">Solitalea canadensis (strain ATCC 29591 / DSM 3403 / JCM 21819 / LMG 8368 / NBRC 15130 / NCIMB 12057 / USAM 9D)</name>
    <name type="common">Flexibacter canadensis</name>
    <dbReference type="NCBI Taxonomy" id="929556"/>
    <lineage>
        <taxon>Bacteria</taxon>
        <taxon>Pseudomonadati</taxon>
        <taxon>Bacteroidota</taxon>
        <taxon>Sphingobacteriia</taxon>
        <taxon>Sphingobacteriales</taxon>
        <taxon>Sphingobacteriaceae</taxon>
        <taxon>Solitalea</taxon>
    </lineage>
</organism>
<dbReference type="eggNOG" id="COG2912">
    <property type="taxonomic scope" value="Bacteria"/>
</dbReference>
<reference evidence="3" key="1">
    <citation type="submission" date="2012-02" db="EMBL/GenBank/DDBJ databases">
        <title>The complete genome of Solitalea canadensis DSM 3403.</title>
        <authorList>
            <consortium name="US DOE Joint Genome Institute (JGI-PGF)"/>
            <person name="Lucas S."/>
            <person name="Copeland A."/>
            <person name="Lapidus A."/>
            <person name="Glavina del Rio T."/>
            <person name="Dalin E."/>
            <person name="Tice H."/>
            <person name="Bruce D."/>
            <person name="Goodwin L."/>
            <person name="Pitluck S."/>
            <person name="Peters L."/>
            <person name="Ovchinnikova G."/>
            <person name="Lu M."/>
            <person name="Kyrpides N."/>
            <person name="Mavromatis K."/>
            <person name="Ivanova N."/>
            <person name="Brettin T."/>
            <person name="Detter J.C."/>
            <person name="Han C."/>
            <person name="Larimer F."/>
            <person name="Land M."/>
            <person name="Hauser L."/>
            <person name="Markowitz V."/>
            <person name="Cheng J.-F."/>
            <person name="Hugenholtz P."/>
            <person name="Woyke T."/>
            <person name="Wu D."/>
            <person name="Spring S."/>
            <person name="Schroeder M."/>
            <person name="Kopitz M."/>
            <person name="Brambilla E."/>
            <person name="Klenk H.-P."/>
            <person name="Eisen J.A."/>
        </authorList>
    </citation>
    <scope>NUCLEOTIDE SEQUENCE</scope>
    <source>
        <strain evidence="3">DSM 3403</strain>
    </source>
</reference>
<protein>
    <recommendedName>
        <fullName evidence="2">Protein SirB1 N-terminal domain-containing protein</fullName>
    </recommendedName>
</protein>
<dbReference type="PANTHER" id="PTHR31350:SF21">
    <property type="entry name" value="F-BOX ONLY PROTEIN 21"/>
    <property type="match status" value="1"/>
</dbReference>
<dbReference type="STRING" id="929556.Solca_3378"/>
<dbReference type="Proteomes" id="UP000007590">
    <property type="component" value="Chromosome"/>
</dbReference>
<dbReference type="InterPro" id="IPR032698">
    <property type="entry name" value="SirB1_N"/>
</dbReference>
<name>H8KX56_SOLCM</name>
<dbReference type="EMBL" id="CP003349">
    <property type="protein sequence ID" value="AFD08385.1"/>
    <property type="molecule type" value="Genomic_DNA"/>
</dbReference>
<keyword evidence="4" id="KW-1185">Reference proteome</keyword>
<evidence type="ECO:0000313" key="3">
    <source>
        <dbReference type="EMBL" id="AFD08385.1"/>
    </source>
</evidence>
<proteinExistence type="inferred from homology"/>
<dbReference type="HOGENOM" id="CLU_063810_3_0_10"/>
<dbReference type="Pfam" id="PF13369">
    <property type="entry name" value="Transglut_core2"/>
    <property type="match status" value="1"/>
</dbReference>
<accession>H8KX56</accession>
<gene>
    <name evidence="3" type="ordered locus">Solca_3378</name>
</gene>
<dbReference type="AlphaFoldDB" id="H8KX56"/>
<feature type="domain" description="Protein SirB1 N-terminal" evidence="2">
    <location>
        <begin position="117"/>
        <end position="277"/>
    </location>
</feature>
<comment type="similarity">
    <text evidence="1">Belongs to the UPF0162 family.</text>
</comment>
<dbReference type="PANTHER" id="PTHR31350">
    <property type="entry name" value="SI:DKEY-261L7.2"/>
    <property type="match status" value="1"/>
</dbReference>
<evidence type="ECO:0000256" key="1">
    <source>
        <dbReference type="ARBA" id="ARBA00007100"/>
    </source>
</evidence>